<evidence type="ECO:0000256" key="6">
    <source>
        <dbReference type="ARBA" id="ARBA00022673"/>
    </source>
</evidence>
<feature type="chain" id="PRO_5042112181" description="VWFA domain-containing protein" evidence="16">
    <location>
        <begin position="25"/>
        <end position="725"/>
    </location>
</feature>
<dbReference type="SUPFAM" id="SSF53300">
    <property type="entry name" value="vWA-like"/>
    <property type="match status" value="1"/>
</dbReference>
<dbReference type="AlphaFoldDB" id="A0AAE0T0X6"/>
<feature type="domain" description="VWFA" evidence="17">
    <location>
        <begin position="257"/>
        <end position="441"/>
    </location>
</feature>
<evidence type="ECO:0000256" key="11">
    <source>
        <dbReference type="ARBA" id="ARBA00022989"/>
    </source>
</evidence>
<dbReference type="CDD" id="cd12912">
    <property type="entry name" value="PDC2_MCP_like"/>
    <property type="match status" value="1"/>
</dbReference>
<keyword evidence="6" id="KW-0107">Calcium channel</keyword>
<evidence type="ECO:0000256" key="12">
    <source>
        <dbReference type="ARBA" id="ARBA00023065"/>
    </source>
</evidence>
<dbReference type="GO" id="GO:0005245">
    <property type="term" value="F:voltage-gated calcium channel activity"/>
    <property type="evidence" value="ECO:0007669"/>
    <property type="project" value="TreeGrafter"/>
</dbReference>
<feature type="signal peptide" evidence="16">
    <location>
        <begin position="1"/>
        <end position="24"/>
    </location>
</feature>
<gene>
    <name evidence="18" type="ORF">CHS0354_027831</name>
</gene>
<keyword evidence="12" id="KW-0406">Ion transport</keyword>
<dbReference type="Pfam" id="PF00092">
    <property type="entry name" value="VWA"/>
    <property type="match status" value="1"/>
</dbReference>
<keyword evidence="13" id="KW-0472">Membrane</keyword>
<evidence type="ECO:0000256" key="5">
    <source>
        <dbReference type="ARBA" id="ARBA00022568"/>
    </source>
</evidence>
<keyword evidence="14" id="KW-0325">Glycoprotein</keyword>
<dbReference type="Proteomes" id="UP001195483">
    <property type="component" value="Unassembled WGS sequence"/>
</dbReference>
<organism evidence="18 19">
    <name type="scientific">Potamilus streckersoni</name>
    <dbReference type="NCBI Taxonomy" id="2493646"/>
    <lineage>
        <taxon>Eukaryota</taxon>
        <taxon>Metazoa</taxon>
        <taxon>Spiralia</taxon>
        <taxon>Lophotrochozoa</taxon>
        <taxon>Mollusca</taxon>
        <taxon>Bivalvia</taxon>
        <taxon>Autobranchia</taxon>
        <taxon>Heteroconchia</taxon>
        <taxon>Palaeoheterodonta</taxon>
        <taxon>Unionida</taxon>
        <taxon>Unionoidea</taxon>
        <taxon>Unionidae</taxon>
        <taxon>Ambleminae</taxon>
        <taxon>Lampsilini</taxon>
        <taxon>Potamilus</taxon>
    </lineage>
</organism>
<dbReference type="EMBL" id="JAEAOA010001685">
    <property type="protein sequence ID" value="KAK3601586.1"/>
    <property type="molecule type" value="Genomic_DNA"/>
</dbReference>
<keyword evidence="10" id="KW-0851">Voltage-gated channel</keyword>
<dbReference type="SMART" id="SM00327">
    <property type="entry name" value="VWA"/>
    <property type="match status" value="1"/>
</dbReference>
<keyword evidence="19" id="KW-1185">Reference proteome</keyword>
<comment type="subcellular location">
    <subcellularLocation>
        <location evidence="2">Cell membrane</location>
        <topology evidence="2">Multi-pass membrane protein</topology>
    </subcellularLocation>
    <subcellularLocation>
        <location evidence="1">Membrane</location>
        <topology evidence="1">Single-pass type I membrane protein</topology>
    </subcellularLocation>
</comment>
<protein>
    <recommendedName>
        <fullName evidence="17">VWFA domain-containing protein</fullName>
    </recommendedName>
</protein>
<dbReference type="Gene3D" id="3.40.50.410">
    <property type="entry name" value="von Willebrand factor, type A domain"/>
    <property type="match status" value="1"/>
</dbReference>
<reference evidence="18" key="2">
    <citation type="journal article" date="2021" name="Genome Biol. Evol.">
        <title>Developing a high-quality reference genome for a parasitic bivalve with doubly uniparental inheritance (Bivalvia: Unionida).</title>
        <authorList>
            <person name="Smith C.H."/>
        </authorList>
    </citation>
    <scope>NUCLEOTIDE SEQUENCE</scope>
    <source>
        <strain evidence="18">CHS0354</strain>
        <tissue evidence="18">Mantle</tissue>
    </source>
</reference>
<dbReference type="InterPro" id="IPR013608">
    <property type="entry name" value="VWA_N"/>
</dbReference>
<dbReference type="InterPro" id="IPR002035">
    <property type="entry name" value="VWF_A"/>
</dbReference>
<accession>A0AAE0T0X6</accession>
<keyword evidence="4" id="KW-1003">Cell membrane</keyword>
<evidence type="ECO:0000313" key="18">
    <source>
        <dbReference type="EMBL" id="KAK3601586.1"/>
    </source>
</evidence>
<evidence type="ECO:0000256" key="4">
    <source>
        <dbReference type="ARBA" id="ARBA00022475"/>
    </source>
</evidence>
<evidence type="ECO:0000259" key="17">
    <source>
        <dbReference type="PROSITE" id="PS50234"/>
    </source>
</evidence>
<keyword evidence="7" id="KW-0812">Transmembrane</keyword>
<evidence type="ECO:0000256" key="10">
    <source>
        <dbReference type="ARBA" id="ARBA00022882"/>
    </source>
</evidence>
<keyword evidence="5" id="KW-0109">Calcium transport</keyword>
<evidence type="ECO:0000256" key="2">
    <source>
        <dbReference type="ARBA" id="ARBA00004651"/>
    </source>
</evidence>
<name>A0AAE0T0X6_9BIVA</name>
<dbReference type="GO" id="GO:0005891">
    <property type="term" value="C:voltage-gated calcium channel complex"/>
    <property type="evidence" value="ECO:0007669"/>
    <property type="project" value="TreeGrafter"/>
</dbReference>
<evidence type="ECO:0000256" key="16">
    <source>
        <dbReference type="SAM" id="SignalP"/>
    </source>
</evidence>
<keyword evidence="9" id="KW-0106">Calcium</keyword>
<keyword evidence="3" id="KW-0813">Transport</keyword>
<evidence type="ECO:0000256" key="7">
    <source>
        <dbReference type="ARBA" id="ARBA00022692"/>
    </source>
</evidence>
<dbReference type="InterPro" id="IPR033479">
    <property type="entry name" value="dCache_1"/>
</dbReference>
<evidence type="ECO:0000256" key="15">
    <source>
        <dbReference type="ARBA" id="ARBA00023303"/>
    </source>
</evidence>
<evidence type="ECO:0000256" key="14">
    <source>
        <dbReference type="ARBA" id="ARBA00023180"/>
    </source>
</evidence>
<dbReference type="PROSITE" id="PS50234">
    <property type="entry name" value="VWFA"/>
    <property type="match status" value="1"/>
</dbReference>
<dbReference type="PANTHER" id="PTHR10166">
    <property type="entry name" value="VOLTAGE-DEPENDENT CALCIUM CHANNEL SUBUNIT ALPHA-2/DELTA-RELATED"/>
    <property type="match status" value="1"/>
</dbReference>
<dbReference type="Gene3D" id="3.30.450.20">
    <property type="entry name" value="PAS domain"/>
    <property type="match status" value="1"/>
</dbReference>
<dbReference type="FunFam" id="3.40.50.410:FF:000007">
    <property type="entry name" value="Calcium voltage-gated channel auxiliary subunit alpha2delta 3"/>
    <property type="match status" value="1"/>
</dbReference>
<evidence type="ECO:0000256" key="3">
    <source>
        <dbReference type="ARBA" id="ARBA00022448"/>
    </source>
</evidence>
<evidence type="ECO:0000256" key="13">
    <source>
        <dbReference type="ARBA" id="ARBA00023136"/>
    </source>
</evidence>
<reference evidence="18" key="1">
    <citation type="journal article" date="2021" name="Genome Biol. Evol.">
        <title>A High-Quality Reference Genome for a Parasitic Bivalve with Doubly Uniparental Inheritance (Bivalvia: Unionida).</title>
        <authorList>
            <person name="Smith C.H."/>
        </authorList>
    </citation>
    <scope>NUCLEOTIDE SEQUENCE</scope>
    <source>
        <strain evidence="18">CHS0354</strain>
    </source>
</reference>
<evidence type="ECO:0000256" key="9">
    <source>
        <dbReference type="ARBA" id="ARBA00022837"/>
    </source>
</evidence>
<evidence type="ECO:0000313" key="19">
    <source>
        <dbReference type="Proteomes" id="UP001195483"/>
    </source>
</evidence>
<reference evidence="18" key="3">
    <citation type="submission" date="2023-05" db="EMBL/GenBank/DDBJ databases">
        <authorList>
            <person name="Smith C.H."/>
        </authorList>
    </citation>
    <scope>NUCLEOTIDE SEQUENCE</scope>
    <source>
        <strain evidence="18">CHS0354</strain>
        <tissue evidence="18">Mantle</tissue>
    </source>
</reference>
<dbReference type="PANTHER" id="PTHR10166:SF37">
    <property type="entry name" value="STOLID, ISOFORM H"/>
    <property type="match status" value="1"/>
</dbReference>
<dbReference type="InterPro" id="IPR051173">
    <property type="entry name" value="Ca_channel_alpha-2/delta"/>
</dbReference>
<dbReference type="Pfam" id="PF02743">
    <property type="entry name" value="dCache_1"/>
    <property type="match status" value="1"/>
</dbReference>
<sequence>MERLYHFMNFLVLWDALICPSFQGSEVNIYSAQVENWANKLSDHFVYLTNELTAVVNITKKYKDFSAIIEKDGSDVVSNMAKDIGYLLKYKVNAIKKLVTKAEEHFMNHTYDDNLDFDYLNNKKLCSSQEYELKQNQSGEEFAKQFQYLNMTPSENFNNILINMGQSTVHVPTNVFDKSKKILNGVYWSERMNNEFVENMQKDNTLKWQYFCSSDGFFRIFPGLTWPRRNKKNEGDTDLFDCRMRSWYLQAATCPKNVVILVDASGSMKGLRMAIARSTVHEIIDTLTDDDHFNIILFSNTSLYVDQCFNGTMLPASSPNKIRVQKLIKEIKTGSIANFELALEEAFQLLESEMLLRNKGLPLCNKAIALITDWVPHNYEWIFDKYNWPNKTVRVFTYLIGREVPDNREIKWMACANKGYFTHISTKSDVKENVQNYIKVMSRPMVINNYPNLIWTSVYLDHLSTFDMSKGLGFMTSVALPVFDRRNFSGNLLGVVGADVPVDEIKKIIQPYKLGPNGYAFLVNHNGLVLFHPDYRPLHYAADEGESKDSGKLKPNYNNVDLSDVELAVEPEQLLRMREHLLSHNSGSSEMVILKHYEHMKRMSRRKFNIFYEKIKDTDFSLGISLPSEYGRTILQYANKIIENYSKNWFEGDNIRLAPWSYCKSLESHLKDRERIEALLKIQEDQQFARKDCDPDLMEALKHDSFMTANIIDIWKDKGNRFKDQ</sequence>
<evidence type="ECO:0000256" key="8">
    <source>
        <dbReference type="ARBA" id="ARBA00022729"/>
    </source>
</evidence>
<dbReference type="InterPro" id="IPR036465">
    <property type="entry name" value="vWFA_dom_sf"/>
</dbReference>
<dbReference type="Pfam" id="PF08399">
    <property type="entry name" value="VWA_N"/>
    <property type="match status" value="1"/>
</dbReference>
<keyword evidence="11" id="KW-1133">Transmembrane helix</keyword>
<keyword evidence="15" id="KW-0407">Ion channel</keyword>
<evidence type="ECO:0000256" key="1">
    <source>
        <dbReference type="ARBA" id="ARBA00004479"/>
    </source>
</evidence>
<keyword evidence="8 16" id="KW-0732">Signal</keyword>
<proteinExistence type="predicted"/>
<comment type="caution">
    <text evidence="18">The sequence shown here is derived from an EMBL/GenBank/DDBJ whole genome shotgun (WGS) entry which is preliminary data.</text>
</comment>